<evidence type="ECO:0000313" key="1">
    <source>
        <dbReference type="EMBL" id="SDC08650.1"/>
    </source>
</evidence>
<dbReference type="EMBL" id="FMYM01000005">
    <property type="protein sequence ID" value="SDC08650.1"/>
    <property type="molecule type" value="Genomic_DNA"/>
</dbReference>
<organism evidence="1 2">
    <name type="scientific">Shouchella lonarensis</name>
    <dbReference type="NCBI Taxonomy" id="1464122"/>
    <lineage>
        <taxon>Bacteria</taxon>
        <taxon>Bacillati</taxon>
        <taxon>Bacillota</taxon>
        <taxon>Bacilli</taxon>
        <taxon>Bacillales</taxon>
        <taxon>Bacillaceae</taxon>
        <taxon>Shouchella</taxon>
    </lineage>
</organism>
<evidence type="ECO:0000313" key="2">
    <source>
        <dbReference type="Proteomes" id="UP000242662"/>
    </source>
</evidence>
<name>A0A1G6IQD4_9BACI</name>
<dbReference type="AlphaFoldDB" id="A0A1G6IQD4"/>
<proteinExistence type="predicted"/>
<accession>A0A1G6IQD4</accession>
<dbReference type="Proteomes" id="UP000242662">
    <property type="component" value="Unassembled WGS sequence"/>
</dbReference>
<reference evidence="2" key="1">
    <citation type="submission" date="2016-09" db="EMBL/GenBank/DDBJ databases">
        <authorList>
            <person name="Varghese N."/>
            <person name="Submissions S."/>
        </authorList>
    </citation>
    <scope>NUCLEOTIDE SEQUENCE [LARGE SCALE GENOMIC DNA]</scope>
    <source>
        <strain evidence="2">25nlg</strain>
    </source>
</reference>
<sequence length="34" mass="3485">MFKRVLIATDGSGASSTNGVFLSRACANGFGVLH</sequence>
<gene>
    <name evidence="1" type="ORF">SAMN05421737_105136</name>
</gene>
<keyword evidence="2" id="KW-1185">Reference proteome</keyword>
<protein>
    <submittedName>
        <fullName evidence="1">Uncharacterized protein</fullName>
    </submittedName>
</protein>